<gene>
    <name evidence="1" type="ORF">Tbon_00075</name>
</gene>
<dbReference type="EMBL" id="CP042829">
    <property type="protein sequence ID" value="QFG01773.1"/>
    <property type="molecule type" value="Genomic_DNA"/>
</dbReference>
<name>A0ABX6BZH7_9CHLR</name>
<dbReference type="Proteomes" id="UP000326331">
    <property type="component" value="Chromosome"/>
</dbReference>
<proteinExistence type="predicted"/>
<sequence>MALYVAFFRFKPGTNVLQGLEAFERRKTFQHPRQAKVLAELWVNAPEGLPQVVLAWEADDEGPGDYYEAAWGDIFDITIAPATLPVSELPADLPESLRQHLT</sequence>
<evidence type="ECO:0000313" key="1">
    <source>
        <dbReference type="EMBL" id="QFG01773.1"/>
    </source>
</evidence>
<evidence type="ECO:0008006" key="3">
    <source>
        <dbReference type="Google" id="ProtNLM"/>
    </source>
</evidence>
<reference evidence="1 2" key="1">
    <citation type="submission" date="2019-10" db="EMBL/GenBank/DDBJ databases">
        <title>Thermopilla bonchosmolovskayae gen. nov., sp. nov., a moderately thermophilic Chloroflexi bacterium from a Chukotka hot spring (Arctic, Russia), representing a novel classis Thermopillaia, which include previously uncultivated lineage OLB14.</title>
        <authorList>
            <person name="Kochetkova T.V."/>
            <person name="Zayulina K.S."/>
            <person name="Zhigarkov V.S."/>
            <person name="Minaev N.V."/>
            <person name="Novikov A."/>
            <person name="Toshchakov S.V."/>
            <person name="Elcheninov A.G."/>
            <person name="Kublanov I.V."/>
        </authorList>
    </citation>
    <scope>NUCLEOTIDE SEQUENCE [LARGE SCALE GENOMIC DNA]</scope>
    <source>
        <strain evidence="1 2">3753O</strain>
    </source>
</reference>
<dbReference type="RefSeq" id="WP_158065720.1">
    <property type="nucleotide sequence ID" value="NZ_CP042829.1"/>
</dbReference>
<protein>
    <recommendedName>
        <fullName evidence="3">DUF3303 domain-containing protein</fullName>
    </recommendedName>
</protein>
<keyword evidence="2" id="KW-1185">Reference proteome</keyword>
<evidence type="ECO:0000313" key="2">
    <source>
        <dbReference type="Proteomes" id="UP000326331"/>
    </source>
</evidence>
<accession>A0ABX6BZH7</accession>
<organism evidence="1 2">
    <name type="scientific">Tepidiforma bonchosmolovskayae</name>
    <dbReference type="NCBI Taxonomy" id="2601677"/>
    <lineage>
        <taxon>Bacteria</taxon>
        <taxon>Bacillati</taxon>
        <taxon>Chloroflexota</taxon>
        <taxon>Tepidiformia</taxon>
        <taxon>Tepidiformales</taxon>
        <taxon>Tepidiformaceae</taxon>
        <taxon>Tepidiforma</taxon>
    </lineage>
</organism>